<proteinExistence type="predicted"/>
<dbReference type="InterPro" id="IPR028098">
    <property type="entry name" value="Glyco_trans_4-like_N"/>
</dbReference>
<dbReference type="Proteomes" id="UP000177583">
    <property type="component" value="Unassembled WGS sequence"/>
</dbReference>
<evidence type="ECO:0000313" key="5">
    <source>
        <dbReference type="Proteomes" id="UP000177583"/>
    </source>
</evidence>
<dbReference type="PANTHER" id="PTHR46401:SF2">
    <property type="entry name" value="GLYCOSYLTRANSFERASE WBBK-RELATED"/>
    <property type="match status" value="1"/>
</dbReference>
<dbReference type="EMBL" id="MFNF01000055">
    <property type="protein sequence ID" value="OGG99727.1"/>
    <property type="molecule type" value="Genomic_DNA"/>
</dbReference>
<reference evidence="4 5" key="1">
    <citation type="journal article" date="2016" name="Nat. Commun.">
        <title>Thousands of microbial genomes shed light on interconnected biogeochemical processes in an aquifer system.</title>
        <authorList>
            <person name="Anantharaman K."/>
            <person name="Brown C.T."/>
            <person name="Hug L.A."/>
            <person name="Sharon I."/>
            <person name="Castelle C.J."/>
            <person name="Probst A.J."/>
            <person name="Thomas B.C."/>
            <person name="Singh A."/>
            <person name="Wilkins M.J."/>
            <person name="Karaoz U."/>
            <person name="Brodie E.L."/>
            <person name="Williams K.H."/>
            <person name="Hubbard S.S."/>
            <person name="Banfield J.F."/>
        </authorList>
    </citation>
    <scope>NUCLEOTIDE SEQUENCE [LARGE SCALE GENOMIC DNA]</scope>
</reference>
<sequence>MDKRIGIDTKNYALYQGGIFNSTAPWVEALFAAHPDWECHGFGPNRGNLRLKVPKLVCRDIELPLNHPYAGYLYNLTSFPRHFSPKGLDLFYSPYYDLLLPKKLPTVITIHDCLYFRFPQFYKAPLVAYYQWIAKRNARWAQKVVTVSQASKNDLIRFLDLPEEKIEVIPNSLGPIWSEAPRPHTLLEELRRTYGSQRLLLYPGGLEARKNLALLAEVVLGLGPEYVLVLTGNLDSYLKAVPGLARLKELGRLAGVGFLELPVLVGLYGTVDAVVYPSLLEGFGFPVLEAQAVGVPIACSNTSSLPEIGGDYPVYFDPTSPEQMAQAIVQAAQSPKVQGNIPVAFEAAKAQAQFVGLVETLVG</sequence>
<dbReference type="Gene3D" id="3.40.50.2000">
    <property type="entry name" value="Glycogen Phosphorylase B"/>
    <property type="match status" value="2"/>
</dbReference>
<dbReference type="PANTHER" id="PTHR46401">
    <property type="entry name" value="GLYCOSYLTRANSFERASE WBBK-RELATED"/>
    <property type="match status" value="1"/>
</dbReference>
<organism evidence="4 5">
    <name type="scientific">Candidatus Lambdaproteobacteria bacterium RIFOXYD2_FULL_56_26</name>
    <dbReference type="NCBI Taxonomy" id="1817773"/>
    <lineage>
        <taxon>Bacteria</taxon>
        <taxon>Pseudomonadati</taxon>
        <taxon>Pseudomonadota</taxon>
        <taxon>Candidatus Lambdaproteobacteria</taxon>
    </lineage>
</organism>
<evidence type="ECO:0000313" key="4">
    <source>
        <dbReference type="EMBL" id="OGG99727.1"/>
    </source>
</evidence>
<comment type="caution">
    <text evidence="4">The sequence shown here is derived from an EMBL/GenBank/DDBJ whole genome shotgun (WGS) entry which is preliminary data.</text>
</comment>
<dbReference type="CDD" id="cd03809">
    <property type="entry name" value="GT4_MtfB-like"/>
    <property type="match status" value="1"/>
</dbReference>
<dbReference type="Pfam" id="PF00534">
    <property type="entry name" value="Glycos_transf_1"/>
    <property type="match status" value="1"/>
</dbReference>
<dbReference type="SUPFAM" id="SSF53756">
    <property type="entry name" value="UDP-Glycosyltransferase/glycogen phosphorylase"/>
    <property type="match status" value="1"/>
</dbReference>
<dbReference type="GO" id="GO:0016757">
    <property type="term" value="F:glycosyltransferase activity"/>
    <property type="evidence" value="ECO:0007669"/>
    <property type="project" value="InterPro"/>
</dbReference>
<protein>
    <recommendedName>
        <fullName evidence="6">Glycosyl transferase family 1 domain-containing protein</fullName>
    </recommendedName>
</protein>
<keyword evidence="1" id="KW-0808">Transferase</keyword>
<dbReference type="Pfam" id="PF13439">
    <property type="entry name" value="Glyco_transf_4"/>
    <property type="match status" value="1"/>
</dbReference>
<evidence type="ECO:0008006" key="6">
    <source>
        <dbReference type="Google" id="ProtNLM"/>
    </source>
</evidence>
<evidence type="ECO:0000259" key="2">
    <source>
        <dbReference type="Pfam" id="PF00534"/>
    </source>
</evidence>
<accession>A0A1F6GNT5</accession>
<feature type="domain" description="Glycosyltransferase subfamily 4-like N-terminal" evidence="3">
    <location>
        <begin position="62"/>
        <end position="171"/>
    </location>
</feature>
<evidence type="ECO:0000256" key="1">
    <source>
        <dbReference type="ARBA" id="ARBA00022679"/>
    </source>
</evidence>
<evidence type="ECO:0000259" key="3">
    <source>
        <dbReference type="Pfam" id="PF13439"/>
    </source>
</evidence>
<gene>
    <name evidence="4" type="ORF">A2557_06190</name>
</gene>
<dbReference type="AlphaFoldDB" id="A0A1F6GNT5"/>
<feature type="domain" description="Glycosyl transferase family 1" evidence="2">
    <location>
        <begin position="195"/>
        <end position="336"/>
    </location>
</feature>
<dbReference type="InterPro" id="IPR001296">
    <property type="entry name" value="Glyco_trans_1"/>
</dbReference>
<name>A0A1F6GNT5_9PROT</name>